<dbReference type="Gene3D" id="2.60.120.560">
    <property type="entry name" value="Exo-inulinase, domain 1"/>
    <property type="match status" value="1"/>
</dbReference>
<sequence length="248" mass="27818">MRQKTGLVTTAIFSVIAFSCNQGDQKTDETATAIEETAITEWISLFDGRSLTGWHGFNKGDSAINNWVVEDSVLTCLGKTGGKDTGGDIVSNTSFGNFELEWEWKISEGGNSGLMYHVVEDPKYKGPYETGPEYQLIDDIGFPGTLENWQQAGANYAMNPADNAKKKLSPVGEWNSSKIVYNNGHVEHWLNGQKVVDFEEGTPAWEKEKKEGKWKDFPDYKIVNEGKIALQDHGDRAWFRNMRIKKLP</sequence>
<keyword evidence="3" id="KW-1185">Reference proteome</keyword>
<dbReference type="Pfam" id="PF06439">
    <property type="entry name" value="3keto-disac_hyd"/>
    <property type="match status" value="1"/>
</dbReference>
<dbReference type="OrthoDB" id="9806233at2"/>
<reference evidence="3" key="1">
    <citation type="submission" date="2016-10" db="EMBL/GenBank/DDBJ databases">
        <authorList>
            <person name="Varghese N."/>
            <person name="Submissions S."/>
        </authorList>
    </citation>
    <scope>NUCLEOTIDE SEQUENCE [LARGE SCALE GENOMIC DNA]</scope>
    <source>
        <strain evidence="3">Jip14</strain>
    </source>
</reference>
<dbReference type="GO" id="GO:0016787">
    <property type="term" value="F:hydrolase activity"/>
    <property type="evidence" value="ECO:0007669"/>
    <property type="project" value="InterPro"/>
</dbReference>
<evidence type="ECO:0000313" key="2">
    <source>
        <dbReference type="EMBL" id="SEL76308.1"/>
    </source>
</evidence>
<proteinExistence type="predicted"/>
<dbReference type="PROSITE" id="PS51257">
    <property type="entry name" value="PROKAR_LIPOPROTEIN"/>
    <property type="match status" value="1"/>
</dbReference>
<evidence type="ECO:0000313" key="3">
    <source>
        <dbReference type="Proteomes" id="UP000198916"/>
    </source>
</evidence>
<name>A0A1H7SV48_9SPHI</name>
<evidence type="ECO:0000259" key="1">
    <source>
        <dbReference type="Pfam" id="PF06439"/>
    </source>
</evidence>
<gene>
    <name evidence="2" type="ORF">SAMN05421740_109215</name>
</gene>
<dbReference type="EMBL" id="FNZR01000009">
    <property type="protein sequence ID" value="SEL76308.1"/>
    <property type="molecule type" value="Genomic_DNA"/>
</dbReference>
<feature type="domain" description="3-keto-alpha-glucoside-1,2-lyase/3-keto-2-hydroxy-glucal hydratase" evidence="1">
    <location>
        <begin position="41"/>
        <end position="245"/>
    </location>
</feature>
<dbReference type="STRING" id="332977.SAMN05421740_109215"/>
<accession>A0A1H7SV48</accession>
<dbReference type="AlphaFoldDB" id="A0A1H7SV48"/>
<organism evidence="2 3">
    <name type="scientific">Parapedobacter koreensis</name>
    <dbReference type="NCBI Taxonomy" id="332977"/>
    <lineage>
        <taxon>Bacteria</taxon>
        <taxon>Pseudomonadati</taxon>
        <taxon>Bacteroidota</taxon>
        <taxon>Sphingobacteriia</taxon>
        <taxon>Sphingobacteriales</taxon>
        <taxon>Sphingobacteriaceae</taxon>
        <taxon>Parapedobacter</taxon>
    </lineage>
</organism>
<dbReference type="InterPro" id="IPR010496">
    <property type="entry name" value="AL/BT2_dom"/>
</dbReference>
<dbReference type="RefSeq" id="WP_090608127.1">
    <property type="nucleotide sequence ID" value="NZ_FNZR01000009.1"/>
</dbReference>
<protein>
    <recommendedName>
        <fullName evidence="1">3-keto-alpha-glucoside-1,2-lyase/3-keto-2-hydroxy-glucal hydratase domain-containing protein</fullName>
    </recommendedName>
</protein>
<dbReference type="Proteomes" id="UP000198916">
    <property type="component" value="Unassembled WGS sequence"/>
</dbReference>